<evidence type="ECO:0000313" key="1">
    <source>
        <dbReference type="EMBL" id="TWB43670.1"/>
    </source>
</evidence>
<dbReference type="EMBL" id="VITR01000004">
    <property type="protein sequence ID" value="TWB43670.1"/>
    <property type="molecule type" value="Genomic_DNA"/>
</dbReference>
<sequence length="406" mass="46194">MGMRVALCLSGQPRTWRHCIDSLYRFVARHEVTTFLHLWDEVPEEERSEVLAAYQPAAHLVTARPPFAAEKRRMAERWHYRPPFSIFDMFHAVQQVLTLALGHKGADGKAAPFDAIIRVRYDSRFDDTLPDDWFRTPGLITPDSWSPPAGYNDQFAFGRPPFMRLYAAFATWLPRGMEGHERPVFQPEVVLRHYLDRVAMVPVRQAPLRITLLREGQEDVPFDKLTDLPMVHAQKAAAWKQYAVEGLPPELVEKLDFSHYAEAPLVVDQQLEALLAPMGEEAQHALLRSPWAERIVAVDSFLAAQVSQRSGNGTLTGEEYERLRLLCAGLIYRMPRDSMMDPDSAILHVLSCNVVDATRVSEWLNVVGDPGRAALQRRLTRLTILAAAIAHADPFEQDFRLGWRLN</sequence>
<keyword evidence="2" id="KW-1185">Reference proteome</keyword>
<dbReference type="AlphaFoldDB" id="A0A560HE57"/>
<evidence type="ECO:0000313" key="2">
    <source>
        <dbReference type="Proteomes" id="UP000315751"/>
    </source>
</evidence>
<dbReference type="Proteomes" id="UP000315751">
    <property type="component" value="Unassembled WGS sequence"/>
</dbReference>
<comment type="caution">
    <text evidence="1">The sequence shown here is derived from an EMBL/GenBank/DDBJ whole genome shotgun (WGS) entry which is preliminary data.</text>
</comment>
<proteinExistence type="predicted"/>
<gene>
    <name evidence="1" type="ORF">FBZ90_10457</name>
</gene>
<accession>A0A560HE57</accession>
<reference evidence="1 2" key="1">
    <citation type="submission" date="2019-06" db="EMBL/GenBank/DDBJ databases">
        <title>Genomic Encyclopedia of Type Strains, Phase IV (KMG-V): Genome sequencing to study the core and pangenomes of soil and plant-associated prokaryotes.</title>
        <authorList>
            <person name="Whitman W."/>
        </authorList>
    </citation>
    <scope>NUCLEOTIDE SEQUENCE [LARGE SCALE GENOMIC DNA]</scope>
    <source>
        <strain evidence="1 2">BR 11622</strain>
    </source>
</reference>
<name>A0A560HE57_9PROT</name>
<organism evidence="1 2">
    <name type="scientific">Nitrospirillum amazonense</name>
    <dbReference type="NCBI Taxonomy" id="28077"/>
    <lineage>
        <taxon>Bacteria</taxon>
        <taxon>Pseudomonadati</taxon>
        <taxon>Pseudomonadota</taxon>
        <taxon>Alphaproteobacteria</taxon>
        <taxon>Rhodospirillales</taxon>
        <taxon>Azospirillaceae</taxon>
        <taxon>Nitrospirillum</taxon>
    </lineage>
</organism>
<protein>
    <submittedName>
        <fullName evidence="1">Uncharacterized protein</fullName>
    </submittedName>
</protein>